<sequence length="647" mass="71387">MADIGQYLEKVDGKYYIYKKAKVAFEKMMVDFNVQNPGIKLTIVSGYYSKFQVLEDLRKVLKIKGKDTTDTKTKELLASKETVQSLADESEENYTKILTYIKTTTAEEYEPTLLPTLDSASTPPIKIIQIPTLEIKKFKDVDDINDIRKSGRIVTPAAEDMKVLSTQNWLLNNSYKYGFLLYLNVALYYIGLDRITNLLKEVKPTEGTTKLTEAQIAQQNLLLRSIIGKYQTSMDAVNAITTIDATAFVASIPPEPVPYAGGKSPYANGKKKLPLENADSIFNDVATYGTKYKKIDTGMGEKVLNLDEVELKVVNKESVYVPKAGVNPTVTAIMGTRFATTEEEKTSGQLTYTTLQNRKAAAIKTITLHFTAGNPGGTAESAFGTVHKPWKEVSMPGSKHNGRKALRDVRYGLHYASDNFGHLAKGGDDLTVLWTSSDWNGQALGIEMAGIGSVTPVLNGMSKDAFDAMYPPGIVHKAYPSGSTSRIVIADAYKSYPYPYNDNSFGQNGVYPAGRDFEWANLGYKYNGHQYYNEFTEVHMESLQLLIEAFMKKYNIVLPANAGWWTVFGMNEKPGPTVQQSGATNSKNALGEFWALGKSQSKATGIFGHSTGNNGAGGKTGFGEMHSDTCPTPRLIDMLVRLGYKRE</sequence>
<reference evidence="1" key="1">
    <citation type="submission" date="2020-05" db="EMBL/GenBank/DDBJ databases">
        <authorList>
            <person name="Chiriac C."/>
            <person name="Salcher M."/>
            <person name="Ghai R."/>
            <person name="Kavagutti S V."/>
        </authorList>
    </citation>
    <scope>NUCLEOTIDE SEQUENCE</scope>
</reference>
<dbReference type="GO" id="GO:0009253">
    <property type="term" value="P:peptidoglycan catabolic process"/>
    <property type="evidence" value="ECO:0007669"/>
    <property type="project" value="InterPro"/>
</dbReference>
<accession>A0A6J7ITR8</accession>
<proteinExistence type="predicted"/>
<gene>
    <name evidence="1" type="ORF">UFOPK3564_02575</name>
</gene>
<protein>
    <submittedName>
        <fullName evidence="1">Unannotated protein</fullName>
    </submittedName>
</protein>
<dbReference type="InterPro" id="IPR036505">
    <property type="entry name" value="Amidase/PGRP_sf"/>
</dbReference>
<name>A0A6J7ITR8_9ZZZZ</name>
<evidence type="ECO:0000313" key="1">
    <source>
        <dbReference type="EMBL" id="CAB4934618.1"/>
    </source>
</evidence>
<dbReference type="EMBL" id="CAFBMK010000189">
    <property type="protein sequence ID" value="CAB4934618.1"/>
    <property type="molecule type" value="Genomic_DNA"/>
</dbReference>
<dbReference type="GO" id="GO:0008745">
    <property type="term" value="F:N-acetylmuramoyl-L-alanine amidase activity"/>
    <property type="evidence" value="ECO:0007669"/>
    <property type="project" value="InterPro"/>
</dbReference>
<dbReference type="Gene3D" id="3.40.80.10">
    <property type="entry name" value="Peptidoglycan recognition protein-like"/>
    <property type="match status" value="1"/>
</dbReference>
<organism evidence="1">
    <name type="scientific">freshwater metagenome</name>
    <dbReference type="NCBI Taxonomy" id="449393"/>
    <lineage>
        <taxon>unclassified sequences</taxon>
        <taxon>metagenomes</taxon>
        <taxon>ecological metagenomes</taxon>
    </lineage>
</organism>
<dbReference type="AlphaFoldDB" id="A0A6J7ITR8"/>